<evidence type="ECO:0000313" key="3">
    <source>
        <dbReference type="Proteomes" id="UP001447188"/>
    </source>
</evidence>
<name>A0ABR3GUY7_9PEZI</name>
<comment type="caution">
    <text evidence="2">The sequence shown here is derived from an EMBL/GenBank/DDBJ whole genome shotgun (WGS) entry which is preliminary data.</text>
</comment>
<sequence length="128" mass="13783">MFSTHTLIRSLAALLIPATLTCAIEVLQLKSPCEIACALRIGSEMRMAGMGAGDEYVRAISSCSSQCDFEAGRAEQAPNLDLEDPCVNECVMSTGADMVKAGGNLGYEYWHAMGLCPGLCREQMRDEL</sequence>
<feature type="chain" id="PRO_5045162872" evidence="1">
    <location>
        <begin position="24"/>
        <end position="128"/>
    </location>
</feature>
<organism evidence="2 3">
    <name type="scientific">Discina gigas</name>
    <dbReference type="NCBI Taxonomy" id="1032678"/>
    <lineage>
        <taxon>Eukaryota</taxon>
        <taxon>Fungi</taxon>
        <taxon>Dikarya</taxon>
        <taxon>Ascomycota</taxon>
        <taxon>Pezizomycotina</taxon>
        <taxon>Pezizomycetes</taxon>
        <taxon>Pezizales</taxon>
        <taxon>Discinaceae</taxon>
        <taxon>Discina</taxon>
    </lineage>
</organism>
<dbReference type="EMBL" id="JBBBZM010000009">
    <property type="protein sequence ID" value="KAL0639748.1"/>
    <property type="molecule type" value="Genomic_DNA"/>
</dbReference>
<evidence type="ECO:0000256" key="1">
    <source>
        <dbReference type="SAM" id="SignalP"/>
    </source>
</evidence>
<evidence type="ECO:0000313" key="2">
    <source>
        <dbReference type="EMBL" id="KAL0639748.1"/>
    </source>
</evidence>
<accession>A0ABR3GUY7</accession>
<reference evidence="2 3" key="1">
    <citation type="submission" date="2024-02" db="EMBL/GenBank/DDBJ databases">
        <title>Discinaceae phylogenomics.</title>
        <authorList>
            <person name="Dirks A.C."/>
            <person name="James T.Y."/>
        </authorList>
    </citation>
    <scope>NUCLEOTIDE SEQUENCE [LARGE SCALE GENOMIC DNA]</scope>
    <source>
        <strain evidence="2 3">ACD0624</strain>
    </source>
</reference>
<protein>
    <submittedName>
        <fullName evidence="2">Uncharacterized protein</fullName>
    </submittedName>
</protein>
<keyword evidence="1" id="KW-0732">Signal</keyword>
<feature type="signal peptide" evidence="1">
    <location>
        <begin position="1"/>
        <end position="23"/>
    </location>
</feature>
<proteinExistence type="predicted"/>
<keyword evidence="3" id="KW-1185">Reference proteome</keyword>
<gene>
    <name evidence="2" type="ORF">Q9L58_001315</name>
</gene>
<dbReference type="Proteomes" id="UP001447188">
    <property type="component" value="Unassembled WGS sequence"/>
</dbReference>